<dbReference type="GO" id="GO:0004852">
    <property type="term" value="F:uroporphyrinogen-III synthase activity"/>
    <property type="evidence" value="ECO:0007669"/>
    <property type="project" value="InterPro"/>
</dbReference>
<accession>A0A137PDG2</accession>
<organism evidence="2 3">
    <name type="scientific">Conidiobolus coronatus (strain ATCC 28846 / CBS 209.66 / NRRL 28638)</name>
    <name type="common">Delacroixia coronata</name>
    <dbReference type="NCBI Taxonomy" id="796925"/>
    <lineage>
        <taxon>Eukaryota</taxon>
        <taxon>Fungi</taxon>
        <taxon>Fungi incertae sedis</taxon>
        <taxon>Zoopagomycota</taxon>
        <taxon>Entomophthoromycotina</taxon>
        <taxon>Entomophthoromycetes</taxon>
        <taxon>Entomophthorales</taxon>
        <taxon>Ancylistaceae</taxon>
        <taxon>Conidiobolus</taxon>
    </lineage>
</organism>
<dbReference type="PANTHER" id="PTHR12390">
    <property type="entry name" value="UROPORPHYRINOGEN III SYNTHASE"/>
    <property type="match status" value="1"/>
</dbReference>
<evidence type="ECO:0000259" key="1">
    <source>
        <dbReference type="Pfam" id="PF02602"/>
    </source>
</evidence>
<dbReference type="GO" id="GO:0006782">
    <property type="term" value="P:protoporphyrinogen IX biosynthetic process"/>
    <property type="evidence" value="ECO:0007669"/>
    <property type="project" value="UniProtKB-UniPathway"/>
</dbReference>
<dbReference type="UniPathway" id="UPA00251">
    <property type="reaction ID" value="UER00320"/>
</dbReference>
<dbReference type="Proteomes" id="UP000070444">
    <property type="component" value="Unassembled WGS sequence"/>
</dbReference>
<dbReference type="Pfam" id="PF02602">
    <property type="entry name" value="HEM4"/>
    <property type="match status" value="1"/>
</dbReference>
<dbReference type="CDD" id="cd06578">
    <property type="entry name" value="HemD"/>
    <property type="match status" value="1"/>
</dbReference>
<dbReference type="OMA" id="IHGADTG"/>
<dbReference type="Gene3D" id="3.40.50.10090">
    <property type="match status" value="2"/>
</dbReference>
<dbReference type="InterPro" id="IPR003754">
    <property type="entry name" value="4pyrrol_synth_uPrphyn_synth"/>
</dbReference>
<dbReference type="InterPro" id="IPR039793">
    <property type="entry name" value="UROS/Hem4"/>
</dbReference>
<proteinExistence type="predicted"/>
<dbReference type="PANTHER" id="PTHR12390:SF0">
    <property type="entry name" value="UROPORPHYRINOGEN-III SYNTHASE"/>
    <property type="match status" value="1"/>
</dbReference>
<feature type="domain" description="Tetrapyrrole biosynthesis uroporphyrinogen III synthase" evidence="1">
    <location>
        <begin position="19"/>
        <end position="252"/>
    </location>
</feature>
<protein>
    <submittedName>
        <fullName evidence="2">Tetrapyrrole biosynthesis, uroporphyrinogen III synthase</fullName>
    </submittedName>
</protein>
<dbReference type="SUPFAM" id="SSF69618">
    <property type="entry name" value="HemD-like"/>
    <property type="match status" value="1"/>
</dbReference>
<dbReference type="STRING" id="796925.A0A137PDG2"/>
<dbReference type="GO" id="GO:0005829">
    <property type="term" value="C:cytosol"/>
    <property type="evidence" value="ECO:0007669"/>
    <property type="project" value="TreeGrafter"/>
</dbReference>
<evidence type="ECO:0000313" key="2">
    <source>
        <dbReference type="EMBL" id="KXN73044.1"/>
    </source>
</evidence>
<dbReference type="GO" id="GO:0006780">
    <property type="term" value="P:uroporphyrinogen III biosynthetic process"/>
    <property type="evidence" value="ECO:0007669"/>
    <property type="project" value="InterPro"/>
</dbReference>
<dbReference type="InterPro" id="IPR036108">
    <property type="entry name" value="4pyrrol_syn_uPrphyn_synt_sf"/>
</dbReference>
<name>A0A137PDG2_CONC2</name>
<dbReference type="AlphaFoldDB" id="A0A137PDG2"/>
<gene>
    <name evidence="2" type="ORF">CONCODRAFT_77499</name>
</gene>
<reference evidence="2 3" key="1">
    <citation type="journal article" date="2015" name="Genome Biol. Evol.">
        <title>Phylogenomic analyses indicate that early fungi evolved digesting cell walls of algal ancestors of land plants.</title>
        <authorList>
            <person name="Chang Y."/>
            <person name="Wang S."/>
            <person name="Sekimoto S."/>
            <person name="Aerts A.L."/>
            <person name="Choi C."/>
            <person name="Clum A."/>
            <person name="LaButti K.M."/>
            <person name="Lindquist E.A."/>
            <person name="Yee Ngan C."/>
            <person name="Ohm R.A."/>
            <person name="Salamov A.A."/>
            <person name="Grigoriev I.V."/>
            <person name="Spatafora J.W."/>
            <person name="Berbee M.L."/>
        </authorList>
    </citation>
    <scope>NUCLEOTIDE SEQUENCE [LARGE SCALE GENOMIC DNA]</scope>
    <source>
        <strain evidence="2 3">NRRL 28638</strain>
    </source>
</reference>
<evidence type="ECO:0000313" key="3">
    <source>
        <dbReference type="Proteomes" id="UP000070444"/>
    </source>
</evidence>
<dbReference type="OrthoDB" id="5595751at2759"/>
<sequence length="262" mass="29769">MNENQQTILLLKDHSLKYDEAFTQYKLSTISIPVLAEEYMNMEKLGELIIQSNFLEQYWGFIITSPRASKAFETILENLSTNNAHSELLQHLKKMPIFVPGEGTSGNLEKIGYSNIIGKETGNADNLFIDIKDHYTKNNTSKKLLFLVGDKTRPTLPNKMNEFSISFDKFQVYQTYKDSEFDSSISKLNLAEINWVAFFSPSGIDFSYDILQSWLVENRVKIAAIGETTKLHLEKLNFIVSACPLKPNAKDLAHAIATENLI</sequence>
<keyword evidence="3" id="KW-1185">Reference proteome</keyword>
<dbReference type="EMBL" id="KQ964442">
    <property type="protein sequence ID" value="KXN73044.1"/>
    <property type="molecule type" value="Genomic_DNA"/>
</dbReference>